<dbReference type="Proteomes" id="UP000078200">
    <property type="component" value="Unassembled WGS sequence"/>
</dbReference>
<dbReference type="GO" id="GO:0005813">
    <property type="term" value="C:centrosome"/>
    <property type="evidence" value="ECO:0007669"/>
    <property type="project" value="TreeGrafter"/>
</dbReference>
<evidence type="ECO:0000313" key="8">
    <source>
        <dbReference type="Proteomes" id="UP000078200"/>
    </source>
</evidence>
<keyword evidence="8" id="KW-1185">Reference proteome</keyword>
<dbReference type="GO" id="GO:0044878">
    <property type="term" value="P:mitotic cytokinesis checkpoint signaling"/>
    <property type="evidence" value="ECO:0007669"/>
    <property type="project" value="TreeGrafter"/>
</dbReference>
<dbReference type="VEuPathDB" id="VectorBase:GAUT040627"/>
<keyword evidence="2 4" id="KW-0863">Zinc-finger</keyword>
<dbReference type="SUPFAM" id="SSF57903">
    <property type="entry name" value="FYVE/PHD zinc finger"/>
    <property type="match status" value="1"/>
</dbReference>
<evidence type="ECO:0000313" key="7">
    <source>
        <dbReference type="EnsemblMetazoa" id="GAUT040627-PA"/>
    </source>
</evidence>
<evidence type="ECO:0000256" key="5">
    <source>
        <dbReference type="SAM" id="MobiDB-lite"/>
    </source>
</evidence>
<name>A0A1A9VLE1_GLOAU</name>
<protein>
    <recommendedName>
        <fullName evidence="6">FYVE-type domain-containing protein</fullName>
    </recommendedName>
</protein>
<dbReference type="InterPro" id="IPR044553">
    <property type="entry name" value="Bbox1_ANCHR"/>
</dbReference>
<dbReference type="PANTHER" id="PTHR46603">
    <property type="entry name" value="ABSCISSION/NOCUT CHECKPOINT REGULATOR"/>
    <property type="match status" value="1"/>
</dbReference>
<dbReference type="GO" id="GO:0032266">
    <property type="term" value="F:phosphatidylinositol-3-phosphate binding"/>
    <property type="evidence" value="ECO:0007669"/>
    <property type="project" value="TreeGrafter"/>
</dbReference>
<evidence type="ECO:0000256" key="3">
    <source>
        <dbReference type="ARBA" id="ARBA00022833"/>
    </source>
</evidence>
<organism evidence="7 8">
    <name type="scientific">Glossina austeni</name>
    <name type="common">Savannah tsetse fly</name>
    <dbReference type="NCBI Taxonomy" id="7395"/>
    <lineage>
        <taxon>Eukaryota</taxon>
        <taxon>Metazoa</taxon>
        <taxon>Ecdysozoa</taxon>
        <taxon>Arthropoda</taxon>
        <taxon>Hexapoda</taxon>
        <taxon>Insecta</taxon>
        <taxon>Pterygota</taxon>
        <taxon>Neoptera</taxon>
        <taxon>Endopterygota</taxon>
        <taxon>Diptera</taxon>
        <taxon>Brachycera</taxon>
        <taxon>Muscomorpha</taxon>
        <taxon>Hippoboscoidea</taxon>
        <taxon>Glossinidae</taxon>
        <taxon>Glossina</taxon>
    </lineage>
</organism>
<dbReference type="InterPro" id="IPR011011">
    <property type="entry name" value="Znf_FYVE_PHD"/>
</dbReference>
<dbReference type="PANTHER" id="PTHR46603:SF1">
    <property type="entry name" value="ABSCISSION_NOCUT CHECKPOINT REGULATOR"/>
    <property type="match status" value="1"/>
</dbReference>
<dbReference type="PROSITE" id="PS50178">
    <property type="entry name" value="ZF_FYVE"/>
    <property type="match status" value="1"/>
</dbReference>
<accession>A0A1A9VLE1</accession>
<dbReference type="Pfam" id="PF22586">
    <property type="entry name" value="ANCHR-like_BBOX"/>
    <property type="match status" value="1"/>
</dbReference>
<dbReference type="EnsemblMetazoa" id="GAUT040627-RA">
    <property type="protein sequence ID" value="GAUT040627-PA"/>
    <property type="gene ID" value="GAUT040627"/>
</dbReference>
<dbReference type="GO" id="GO:0032154">
    <property type="term" value="C:cleavage furrow"/>
    <property type="evidence" value="ECO:0007669"/>
    <property type="project" value="TreeGrafter"/>
</dbReference>
<proteinExistence type="predicted"/>
<dbReference type="SUPFAM" id="SSF57845">
    <property type="entry name" value="B-box zinc-binding domain"/>
    <property type="match status" value="1"/>
</dbReference>
<feature type="region of interest" description="Disordered" evidence="5">
    <location>
        <begin position="203"/>
        <end position="250"/>
    </location>
</feature>
<feature type="domain" description="FYVE-type" evidence="6">
    <location>
        <begin position="1"/>
        <end position="56"/>
    </location>
</feature>
<keyword evidence="3" id="KW-0862">Zinc</keyword>
<evidence type="ECO:0000256" key="1">
    <source>
        <dbReference type="ARBA" id="ARBA00022723"/>
    </source>
</evidence>
<evidence type="ECO:0000256" key="2">
    <source>
        <dbReference type="ARBA" id="ARBA00022771"/>
    </source>
</evidence>
<dbReference type="FunFam" id="3.30.40.10:FF:000879">
    <property type="entry name" value="abscission/NoCut checkpoint regulator"/>
    <property type="match status" value="1"/>
</dbReference>
<dbReference type="InterPro" id="IPR017455">
    <property type="entry name" value="Znf_FYVE-rel"/>
</dbReference>
<sequence>MSCFGCSRKYGLFCREYGCPNCGYSYCRKCLKRPVAVPRHNNKTMNVCLICFDKLSKMQTSEKVIDVEALPGTLISKSGKAEGNENTLNADINALLELEPSAVLIGDVLEPVAANKAKATADHSDINENLDSQITKRLKNLKSTEQPITDDELRTRLANLNGIPQKDYSKKDLLLNTDQRTDQEKMNDLLKEFMSEVELSERLETERGEAVSDIEKRLRALRDTPVDDRPSKNSATSPESNTPSDNEQDEETMLKIIIEKYLAESHLPAVSSDLEAELNAEIPKPPKDSVDTEELPWCNICNEDAVYRCKDCDDELFCAHCFRDCHEDDEEYRNHVKENFSAPPKFKENHF</sequence>
<evidence type="ECO:0000256" key="4">
    <source>
        <dbReference type="PROSITE-ProRule" id="PRU00091"/>
    </source>
</evidence>
<feature type="compositionally biased region" description="Basic and acidic residues" evidence="5">
    <location>
        <begin position="203"/>
        <end position="231"/>
    </location>
</feature>
<reference evidence="7" key="1">
    <citation type="submission" date="2020-05" db="UniProtKB">
        <authorList>
            <consortium name="EnsemblMetazoa"/>
        </authorList>
    </citation>
    <scope>IDENTIFICATION</scope>
    <source>
        <strain evidence="7">TTRI</strain>
    </source>
</reference>
<dbReference type="InterPro" id="IPR013083">
    <property type="entry name" value="Znf_RING/FYVE/PHD"/>
</dbReference>
<dbReference type="AlphaFoldDB" id="A0A1A9VLE1"/>
<dbReference type="Gene3D" id="3.30.40.10">
    <property type="entry name" value="Zinc/RING finger domain, C3HC4 (zinc finger)"/>
    <property type="match status" value="1"/>
</dbReference>
<dbReference type="CDD" id="cd19817">
    <property type="entry name" value="Bbox1_ANCHR-like"/>
    <property type="match status" value="1"/>
</dbReference>
<dbReference type="GO" id="GO:0009838">
    <property type="term" value="P:abscission"/>
    <property type="evidence" value="ECO:0007669"/>
    <property type="project" value="TreeGrafter"/>
</dbReference>
<feature type="compositionally biased region" description="Polar residues" evidence="5">
    <location>
        <begin position="232"/>
        <end position="245"/>
    </location>
</feature>
<dbReference type="GO" id="GO:0008270">
    <property type="term" value="F:zinc ion binding"/>
    <property type="evidence" value="ECO:0007669"/>
    <property type="project" value="UniProtKB-KW"/>
</dbReference>
<dbReference type="STRING" id="7395.A0A1A9VLE1"/>
<evidence type="ECO:0000259" key="6">
    <source>
        <dbReference type="PROSITE" id="PS50178"/>
    </source>
</evidence>
<keyword evidence="1" id="KW-0479">Metal-binding</keyword>
<dbReference type="GO" id="GO:0030496">
    <property type="term" value="C:midbody"/>
    <property type="evidence" value="ECO:0007669"/>
    <property type="project" value="TreeGrafter"/>
</dbReference>